<protein>
    <submittedName>
        <fullName evidence="1">Uncharacterized protein</fullName>
    </submittedName>
</protein>
<sequence length="82" mass="9473">MCIASGTEGRAARFCQDHVKTLTSQKVQFTKPLRNTSATAWNIPGTNPEIIFLFHLHARKRERYPVPTYVRFRPGTSWKKLL</sequence>
<evidence type="ECO:0000313" key="1">
    <source>
        <dbReference type="EMBL" id="PVH90359.1"/>
    </source>
</evidence>
<reference evidence="1 2" key="1">
    <citation type="journal article" date="2018" name="Sci. Rep.">
        <title>Comparative genomics provides insights into the lifestyle and reveals functional heterogeneity of dark septate endophytic fungi.</title>
        <authorList>
            <person name="Knapp D.G."/>
            <person name="Nemeth J.B."/>
            <person name="Barry K."/>
            <person name="Hainaut M."/>
            <person name="Henrissat B."/>
            <person name="Johnson J."/>
            <person name="Kuo A."/>
            <person name="Lim J.H.P."/>
            <person name="Lipzen A."/>
            <person name="Nolan M."/>
            <person name="Ohm R.A."/>
            <person name="Tamas L."/>
            <person name="Grigoriev I.V."/>
            <person name="Spatafora J.W."/>
            <person name="Nagy L.G."/>
            <person name="Kovacs G.M."/>
        </authorList>
    </citation>
    <scope>NUCLEOTIDE SEQUENCE [LARGE SCALE GENOMIC DNA]</scope>
    <source>
        <strain evidence="1 2">DSE2036</strain>
    </source>
</reference>
<dbReference type="AlphaFoldDB" id="A0A2V1CYK3"/>
<dbReference type="Proteomes" id="UP000244855">
    <property type="component" value="Unassembled WGS sequence"/>
</dbReference>
<gene>
    <name evidence="1" type="ORF">DM02DRAFT_33609</name>
</gene>
<proteinExistence type="predicted"/>
<accession>A0A2V1CYK3</accession>
<name>A0A2V1CYK3_9PLEO</name>
<dbReference type="EMBL" id="KZ806389">
    <property type="protein sequence ID" value="PVH90359.1"/>
    <property type="molecule type" value="Genomic_DNA"/>
</dbReference>
<keyword evidence="2" id="KW-1185">Reference proteome</keyword>
<organism evidence="1 2">
    <name type="scientific">Periconia macrospinosa</name>
    <dbReference type="NCBI Taxonomy" id="97972"/>
    <lineage>
        <taxon>Eukaryota</taxon>
        <taxon>Fungi</taxon>
        <taxon>Dikarya</taxon>
        <taxon>Ascomycota</taxon>
        <taxon>Pezizomycotina</taxon>
        <taxon>Dothideomycetes</taxon>
        <taxon>Pleosporomycetidae</taxon>
        <taxon>Pleosporales</taxon>
        <taxon>Massarineae</taxon>
        <taxon>Periconiaceae</taxon>
        <taxon>Periconia</taxon>
    </lineage>
</organism>
<evidence type="ECO:0000313" key="2">
    <source>
        <dbReference type="Proteomes" id="UP000244855"/>
    </source>
</evidence>